<feature type="compositionally biased region" description="Polar residues" evidence="1">
    <location>
        <begin position="34"/>
        <end position="44"/>
    </location>
</feature>
<dbReference type="Gramene" id="VVA40464">
    <property type="protein sequence ID" value="VVA40464"/>
    <property type="gene ID" value="Prudul26B029283"/>
</dbReference>
<dbReference type="InParanoid" id="A0A5E4GKY0"/>
<feature type="compositionally biased region" description="Polar residues" evidence="1">
    <location>
        <begin position="8"/>
        <end position="22"/>
    </location>
</feature>
<dbReference type="EMBL" id="CABIKO010000988">
    <property type="protein sequence ID" value="VVA40464.1"/>
    <property type="molecule type" value="Genomic_DNA"/>
</dbReference>
<feature type="region of interest" description="Disordered" evidence="1">
    <location>
        <begin position="1"/>
        <end position="82"/>
    </location>
</feature>
<evidence type="ECO:0000313" key="2">
    <source>
        <dbReference type="EMBL" id="VVA40464.1"/>
    </source>
</evidence>
<sequence length="191" mass="21629">MQRALAATPQTAAESSHSTTHPQVAYNAPRTDATETSTAESPLPNSHKGSKPNSQVKKEDPDCKVTSVQQTRPKNLEDGDFPTEQDWLLVGRTFVTALSTSKGRKLFDNEIVHFSFPSANSSYKTRWIVRFSTKQFGQSVLFRKEKHRQKQKLNHAPIKQRHSAQHSDMEELDEKSFFALKQFITVDRSKG</sequence>
<evidence type="ECO:0000256" key="1">
    <source>
        <dbReference type="SAM" id="MobiDB-lite"/>
    </source>
</evidence>
<feature type="region of interest" description="Disordered" evidence="1">
    <location>
        <begin position="149"/>
        <end position="169"/>
    </location>
</feature>
<dbReference type="AlphaFoldDB" id="A0A5E4GKY0"/>
<feature type="compositionally biased region" description="Basic residues" evidence="1">
    <location>
        <begin position="149"/>
        <end position="164"/>
    </location>
</feature>
<feature type="non-terminal residue" evidence="2">
    <location>
        <position position="191"/>
    </location>
</feature>
<gene>
    <name evidence="2" type="ORF">ALMOND_2B029283</name>
</gene>
<accession>A0A5E4GKY0</accession>
<proteinExistence type="predicted"/>
<reference evidence="3" key="1">
    <citation type="journal article" date="2020" name="Plant J.">
        <title>Transposons played a major role in the diversification between the closely related almond and peach genomes: results from the almond genome sequence.</title>
        <authorList>
            <person name="Alioto T."/>
            <person name="Alexiou K.G."/>
            <person name="Bardil A."/>
            <person name="Barteri F."/>
            <person name="Castanera R."/>
            <person name="Cruz F."/>
            <person name="Dhingra A."/>
            <person name="Duval H."/>
            <person name="Fernandez I Marti A."/>
            <person name="Frias L."/>
            <person name="Galan B."/>
            <person name="Garcia J.L."/>
            <person name="Howad W."/>
            <person name="Gomez-Garrido J."/>
            <person name="Gut M."/>
            <person name="Julca I."/>
            <person name="Morata J."/>
            <person name="Puigdomenech P."/>
            <person name="Ribeca P."/>
            <person name="Rubio Cabetas M.J."/>
            <person name="Vlasova A."/>
            <person name="Wirthensohn M."/>
            <person name="Garcia-Mas J."/>
            <person name="Gabaldon T."/>
            <person name="Casacuberta J.M."/>
            <person name="Arus P."/>
        </authorList>
    </citation>
    <scope>NUCLEOTIDE SEQUENCE [LARGE SCALE GENOMIC DNA]</scope>
    <source>
        <strain evidence="3">cv. Texas</strain>
    </source>
</reference>
<evidence type="ECO:0000313" key="3">
    <source>
        <dbReference type="Proteomes" id="UP000327085"/>
    </source>
</evidence>
<name>A0A5E4GKY0_PRUDU</name>
<dbReference type="Proteomes" id="UP000327085">
    <property type="component" value="Unassembled WGS sequence"/>
</dbReference>
<organism evidence="2 3">
    <name type="scientific">Prunus dulcis</name>
    <name type="common">Almond</name>
    <name type="synonym">Amygdalus dulcis</name>
    <dbReference type="NCBI Taxonomy" id="3755"/>
    <lineage>
        <taxon>Eukaryota</taxon>
        <taxon>Viridiplantae</taxon>
        <taxon>Streptophyta</taxon>
        <taxon>Embryophyta</taxon>
        <taxon>Tracheophyta</taxon>
        <taxon>Spermatophyta</taxon>
        <taxon>Magnoliopsida</taxon>
        <taxon>eudicotyledons</taxon>
        <taxon>Gunneridae</taxon>
        <taxon>Pentapetalae</taxon>
        <taxon>rosids</taxon>
        <taxon>fabids</taxon>
        <taxon>Rosales</taxon>
        <taxon>Rosaceae</taxon>
        <taxon>Amygdaloideae</taxon>
        <taxon>Amygdaleae</taxon>
        <taxon>Prunus</taxon>
    </lineage>
</organism>
<protein>
    <submittedName>
        <fullName evidence="2">PREDICTED: putative SWI/SNF-related matrix-associated actin-dependent regulator of chromatin</fullName>
    </submittedName>
</protein>